<dbReference type="Gene3D" id="3.10.180.10">
    <property type="entry name" value="2,3-Dihydroxybiphenyl 1,2-Dioxygenase, domain 1"/>
    <property type="match status" value="1"/>
</dbReference>
<dbReference type="InterPro" id="IPR029068">
    <property type="entry name" value="Glyas_Bleomycin-R_OHBP_Dase"/>
</dbReference>
<gene>
    <name evidence="2" type="ORF">NGAL_HAMBI1145_56350</name>
</gene>
<name>A0A0T7G0V4_NEOGA</name>
<evidence type="ECO:0000313" key="3">
    <source>
        <dbReference type="Proteomes" id="UP000046176"/>
    </source>
</evidence>
<dbReference type="PROSITE" id="PS51819">
    <property type="entry name" value="VOC"/>
    <property type="match status" value="1"/>
</dbReference>
<dbReference type="EMBL" id="CCRH01000025">
    <property type="protein sequence ID" value="CDZ40935.1"/>
    <property type="molecule type" value="Genomic_DNA"/>
</dbReference>
<dbReference type="InterPro" id="IPR037523">
    <property type="entry name" value="VOC_core"/>
</dbReference>
<evidence type="ECO:0000313" key="2">
    <source>
        <dbReference type="EMBL" id="CDZ40935.1"/>
    </source>
</evidence>
<dbReference type="InterPro" id="IPR025870">
    <property type="entry name" value="Glyoxalase-like_dom"/>
</dbReference>
<dbReference type="OrthoDB" id="9791602at2"/>
<feature type="domain" description="VOC" evidence="1">
    <location>
        <begin position="2"/>
        <end position="121"/>
    </location>
</feature>
<evidence type="ECO:0000259" key="1">
    <source>
        <dbReference type="PROSITE" id="PS51819"/>
    </source>
</evidence>
<organism evidence="2 3">
    <name type="scientific">Neorhizobium galegae bv. officinalis</name>
    <dbReference type="NCBI Taxonomy" id="323656"/>
    <lineage>
        <taxon>Bacteria</taxon>
        <taxon>Pseudomonadati</taxon>
        <taxon>Pseudomonadota</taxon>
        <taxon>Alphaproteobacteria</taxon>
        <taxon>Hyphomicrobiales</taxon>
        <taxon>Rhizobiaceae</taxon>
        <taxon>Rhizobium/Agrobacterium group</taxon>
        <taxon>Neorhizobium</taxon>
    </lineage>
</organism>
<dbReference type="AlphaFoldDB" id="A0A0T7G0V4"/>
<proteinExistence type="predicted"/>
<reference evidence="2 3" key="1">
    <citation type="submission" date="2014-08" db="EMBL/GenBank/DDBJ databases">
        <authorList>
            <person name="Chen Y.-H."/>
        </authorList>
    </citation>
    <scope>NUCLEOTIDE SEQUENCE [LARGE SCALE GENOMIC DNA]</scope>
</reference>
<accession>A0A0T7G0V4</accession>
<dbReference type="SUPFAM" id="SSF54593">
    <property type="entry name" value="Glyoxalase/Bleomycin resistance protein/Dihydroxybiphenyl dioxygenase"/>
    <property type="match status" value="1"/>
</dbReference>
<dbReference type="RefSeq" id="WP_046669422.1">
    <property type="nucleotide sequence ID" value="NZ_CCRH01000025.1"/>
</dbReference>
<dbReference type="Pfam" id="PF12681">
    <property type="entry name" value="Glyoxalase_2"/>
    <property type="match status" value="1"/>
</dbReference>
<protein>
    <submittedName>
        <fullName evidence="2">Glyoxalase family protein</fullName>
    </submittedName>
</protein>
<dbReference type="Proteomes" id="UP000046176">
    <property type="component" value="Unassembled WGS sequence"/>
</dbReference>
<sequence>MRFINPIPFVRDINHSKAFYRDRLGLKILEDFGDFVLFETGFAIHEGSSLEQTIWRQGPVANEPYGRRNLLLYFEHEEVDAAFENIAPHVELIHPVEQQAWGQRVFRFYDPDGHAIEIGEPQRLGPSGDSQKL</sequence>